<comment type="caution">
    <text evidence="14">The sequence shown here is derived from an EMBL/GenBank/DDBJ whole genome shotgun (WGS) entry which is preliminary data.</text>
</comment>
<protein>
    <submittedName>
        <fullName evidence="14">Histidine kinase</fullName>
    </submittedName>
</protein>
<evidence type="ECO:0000256" key="3">
    <source>
        <dbReference type="ARBA" id="ARBA00022553"/>
    </source>
</evidence>
<dbReference type="Gene3D" id="3.30.565.10">
    <property type="entry name" value="Histidine kinase-like ATPase, C-terminal domain"/>
    <property type="match status" value="1"/>
</dbReference>
<dbReference type="SMART" id="SM00387">
    <property type="entry name" value="HATPase_c"/>
    <property type="match status" value="1"/>
</dbReference>
<dbReference type="GO" id="GO:0005524">
    <property type="term" value="F:ATP binding"/>
    <property type="evidence" value="ECO:0007669"/>
    <property type="project" value="UniProtKB-KW"/>
</dbReference>
<comment type="subcellular location">
    <subcellularLocation>
        <location evidence="1">Cell membrane</location>
        <topology evidence="1">Multi-pass membrane protein</topology>
    </subcellularLocation>
</comment>
<dbReference type="InterPro" id="IPR003660">
    <property type="entry name" value="HAMP_dom"/>
</dbReference>
<proteinExistence type="predicted"/>
<evidence type="ECO:0000256" key="4">
    <source>
        <dbReference type="ARBA" id="ARBA00022679"/>
    </source>
</evidence>
<organism evidence="14 15">
    <name type="scientific">Paenibacillus mangrovi</name>
    <dbReference type="NCBI Taxonomy" id="2931978"/>
    <lineage>
        <taxon>Bacteria</taxon>
        <taxon>Bacillati</taxon>
        <taxon>Bacillota</taxon>
        <taxon>Bacilli</taxon>
        <taxon>Bacillales</taxon>
        <taxon>Paenibacillaceae</taxon>
        <taxon>Paenibacillus</taxon>
    </lineage>
</organism>
<dbReference type="SUPFAM" id="SSF55874">
    <property type="entry name" value="ATPase domain of HSP90 chaperone/DNA topoisomerase II/histidine kinase"/>
    <property type="match status" value="1"/>
</dbReference>
<keyword evidence="3" id="KW-0597">Phosphoprotein</keyword>
<keyword evidence="5 12" id="KW-0812">Transmembrane</keyword>
<sequence>MNRTSTNWRKKLIATALLCLLIPSAISLGLTGVYTNNMLMKNASMKSEQSLDVAKLYVSNIIDNMNHAFNSIQYDSEMISNLRLAWNKYNHDEHKTDFFANKVVTEKLNELMYFSGKCYVTIFLPGGLYFSNYSVYPSDLSYMYQEPWLVTMSKKPTNTTSWIGVLDNYVPADTDRYPHLITIAHTFKLYANAPNAIIVISKPESEFHEIFDKYASDQTMMLLDREGTIQSQTDERLIGTTVPFTYLSDHKDRVVWNDKEYISVTTPLSFAGLSILSLTPYQAVTGNYGKFFNQIVSFQFLSFIVFSVVMYFLLRYYIRPIITLAKTAKSVESGNLDVRSGVSGNDEIGYLGLSFDRMLDRINEMIHEIQIEQTRKRKAELELLQAQVNPHFLFNTLNSIRLKTIMRGDNEIGGVIGSLSTLLRMTINRNNEFLTLHEEIDIATQYVKLMKFRHVVDVQLITNLASDTLFASIPRLTLQPLIENAFIHGLKQKQGTITISSWRKDHLLYISIEDDGVGIEPEKLVSLTRMLSATSMRGDQGTSSSMNGIGLKNVNERLSMIYGDEFTIQLISSKDKGLQIALSFPFSKYEGMKDDVQGIVSG</sequence>
<dbReference type="Proteomes" id="UP001139347">
    <property type="component" value="Unassembled WGS sequence"/>
</dbReference>
<evidence type="ECO:0000313" key="14">
    <source>
        <dbReference type="EMBL" id="MCJ8010966.1"/>
    </source>
</evidence>
<dbReference type="Pfam" id="PF00672">
    <property type="entry name" value="HAMP"/>
    <property type="match status" value="1"/>
</dbReference>
<keyword evidence="6" id="KW-0547">Nucleotide-binding</keyword>
<keyword evidence="8" id="KW-0067">ATP-binding</keyword>
<dbReference type="CDD" id="cd06225">
    <property type="entry name" value="HAMP"/>
    <property type="match status" value="1"/>
</dbReference>
<feature type="domain" description="HAMP" evidence="13">
    <location>
        <begin position="315"/>
        <end position="367"/>
    </location>
</feature>
<keyword evidence="11 12" id="KW-0472">Membrane</keyword>
<dbReference type="AlphaFoldDB" id="A0A9X2B167"/>
<dbReference type="InterPro" id="IPR050640">
    <property type="entry name" value="Bact_2-comp_sensor_kinase"/>
</dbReference>
<gene>
    <name evidence="14" type="ORF">MUG84_04300</name>
</gene>
<keyword evidence="15" id="KW-1185">Reference proteome</keyword>
<dbReference type="EMBL" id="JALIRP010000001">
    <property type="protein sequence ID" value="MCJ8010966.1"/>
    <property type="molecule type" value="Genomic_DNA"/>
</dbReference>
<evidence type="ECO:0000256" key="12">
    <source>
        <dbReference type="SAM" id="Phobius"/>
    </source>
</evidence>
<dbReference type="PANTHER" id="PTHR34220:SF11">
    <property type="entry name" value="SENSOR PROTEIN KINASE HPTS"/>
    <property type="match status" value="1"/>
</dbReference>
<dbReference type="GO" id="GO:0005886">
    <property type="term" value="C:plasma membrane"/>
    <property type="evidence" value="ECO:0007669"/>
    <property type="project" value="UniProtKB-SubCell"/>
</dbReference>
<dbReference type="InterPro" id="IPR036890">
    <property type="entry name" value="HATPase_C_sf"/>
</dbReference>
<keyword evidence="2" id="KW-1003">Cell membrane</keyword>
<dbReference type="InterPro" id="IPR003594">
    <property type="entry name" value="HATPase_dom"/>
</dbReference>
<name>A0A9X2B167_9BACL</name>
<dbReference type="PROSITE" id="PS50885">
    <property type="entry name" value="HAMP"/>
    <property type="match status" value="1"/>
</dbReference>
<evidence type="ECO:0000259" key="13">
    <source>
        <dbReference type="PROSITE" id="PS50885"/>
    </source>
</evidence>
<keyword evidence="4" id="KW-0808">Transferase</keyword>
<evidence type="ECO:0000256" key="8">
    <source>
        <dbReference type="ARBA" id="ARBA00022840"/>
    </source>
</evidence>
<dbReference type="SUPFAM" id="SSF158472">
    <property type="entry name" value="HAMP domain-like"/>
    <property type="match status" value="1"/>
</dbReference>
<dbReference type="RefSeq" id="WP_244720663.1">
    <property type="nucleotide sequence ID" value="NZ_JALIRP010000001.1"/>
</dbReference>
<feature type="transmembrane region" description="Helical" evidence="12">
    <location>
        <begin position="300"/>
        <end position="318"/>
    </location>
</feature>
<dbReference type="InterPro" id="IPR010559">
    <property type="entry name" value="Sig_transdc_His_kin_internal"/>
</dbReference>
<keyword evidence="10" id="KW-0902">Two-component regulatory system</keyword>
<evidence type="ECO:0000256" key="7">
    <source>
        <dbReference type="ARBA" id="ARBA00022777"/>
    </source>
</evidence>
<evidence type="ECO:0000256" key="6">
    <source>
        <dbReference type="ARBA" id="ARBA00022741"/>
    </source>
</evidence>
<reference evidence="14" key="1">
    <citation type="submission" date="2022-04" db="EMBL/GenBank/DDBJ databases">
        <title>Paenibacillus mangrovi sp. nov., a novel endophytic bacterium isolated from bark of Kandelia candel.</title>
        <authorList>
            <person name="Tuo L."/>
        </authorList>
    </citation>
    <scope>NUCLEOTIDE SEQUENCE</scope>
    <source>
        <strain evidence="14">KQZ6P-2</strain>
    </source>
</reference>
<accession>A0A9X2B167</accession>
<dbReference type="PANTHER" id="PTHR34220">
    <property type="entry name" value="SENSOR HISTIDINE KINASE YPDA"/>
    <property type="match status" value="1"/>
</dbReference>
<evidence type="ECO:0000256" key="11">
    <source>
        <dbReference type="ARBA" id="ARBA00023136"/>
    </source>
</evidence>
<keyword evidence="7 14" id="KW-0418">Kinase</keyword>
<dbReference type="Pfam" id="PF02518">
    <property type="entry name" value="HATPase_c"/>
    <property type="match status" value="1"/>
</dbReference>
<evidence type="ECO:0000313" key="15">
    <source>
        <dbReference type="Proteomes" id="UP001139347"/>
    </source>
</evidence>
<evidence type="ECO:0000256" key="2">
    <source>
        <dbReference type="ARBA" id="ARBA00022475"/>
    </source>
</evidence>
<evidence type="ECO:0000256" key="5">
    <source>
        <dbReference type="ARBA" id="ARBA00022692"/>
    </source>
</evidence>
<dbReference type="Gene3D" id="6.10.340.10">
    <property type="match status" value="1"/>
</dbReference>
<dbReference type="SMART" id="SM00304">
    <property type="entry name" value="HAMP"/>
    <property type="match status" value="1"/>
</dbReference>
<dbReference type="GO" id="GO:0000155">
    <property type="term" value="F:phosphorelay sensor kinase activity"/>
    <property type="evidence" value="ECO:0007669"/>
    <property type="project" value="InterPro"/>
</dbReference>
<evidence type="ECO:0000256" key="9">
    <source>
        <dbReference type="ARBA" id="ARBA00022989"/>
    </source>
</evidence>
<evidence type="ECO:0000256" key="10">
    <source>
        <dbReference type="ARBA" id="ARBA00023012"/>
    </source>
</evidence>
<keyword evidence="9 12" id="KW-1133">Transmembrane helix</keyword>
<dbReference type="Pfam" id="PF06580">
    <property type="entry name" value="His_kinase"/>
    <property type="match status" value="1"/>
</dbReference>
<evidence type="ECO:0000256" key="1">
    <source>
        <dbReference type="ARBA" id="ARBA00004651"/>
    </source>
</evidence>